<comment type="subcellular location">
    <subcellularLocation>
        <location evidence="1">Membrane</location>
        <topology evidence="1">Multi-pass membrane protein</topology>
    </subcellularLocation>
</comment>
<dbReference type="OrthoDB" id="2544694at2759"/>
<dbReference type="Proteomes" id="UP000192578">
    <property type="component" value="Unassembled WGS sequence"/>
</dbReference>
<dbReference type="GO" id="GO:0016020">
    <property type="term" value="C:membrane"/>
    <property type="evidence" value="ECO:0007669"/>
    <property type="project" value="UniProtKB-SubCell"/>
</dbReference>
<feature type="transmembrane region" description="Helical" evidence="5">
    <location>
        <begin position="428"/>
        <end position="447"/>
    </location>
</feature>
<evidence type="ECO:0000313" key="8">
    <source>
        <dbReference type="Proteomes" id="UP000192578"/>
    </source>
</evidence>
<feature type="transmembrane region" description="Helical" evidence="5">
    <location>
        <begin position="347"/>
        <end position="366"/>
    </location>
</feature>
<dbReference type="AlphaFoldDB" id="A0A1W0WTH5"/>
<accession>A0A1W0WTH5</accession>
<keyword evidence="8" id="KW-1185">Reference proteome</keyword>
<feature type="transmembrane region" description="Helical" evidence="5">
    <location>
        <begin position="198"/>
        <end position="217"/>
    </location>
</feature>
<comment type="caution">
    <text evidence="7">The sequence shown here is derived from an EMBL/GenBank/DDBJ whole genome shotgun (WGS) entry which is preliminary data.</text>
</comment>
<feature type="transmembrane region" description="Helical" evidence="5">
    <location>
        <begin position="489"/>
        <end position="511"/>
    </location>
</feature>
<feature type="transmembrane region" description="Helical" evidence="5">
    <location>
        <begin position="21"/>
        <end position="46"/>
    </location>
</feature>
<evidence type="ECO:0000256" key="5">
    <source>
        <dbReference type="SAM" id="Phobius"/>
    </source>
</evidence>
<dbReference type="InterPro" id="IPR036259">
    <property type="entry name" value="MFS_trans_sf"/>
</dbReference>
<protein>
    <submittedName>
        <fullName evidence="7">Carcinine</fullName>
    </submittedName>
</protein>
<evidence type="ECO:0000256" key="2">
    <source>
        <dbReference type="ARBA" id="ARBA00022692"/>
    </source>
</evidence>
<dbReference type="Gene3D" id="1.20.1250.20">
    <property type="entry name" value="MFS general substrate transporter like domains"/>
    <property type="match status" value="1"/>
</dbReference>
<feature type="transmembrane region" description="Helical" evidence="5">
    <location>
        <begin position="256"/>
        <end position="274"/>
    </location>
</feature>
<evidence type="ECO:0000259" key="6">
    <source>
        <dbReference type="PROSITE" id="PS50850"/>
    </source>
</evidence>
<dbReference type="Pfam" id="PF00083">
    <property type="entry name" value="Sugar_tr"/>
    <property type="match status" value="1"/>
</dbReference>
<reference evidence="8" key="1">
    <citation type="submission" date="2017-01" db="EMBL/GenBank/DDBJ databases">
        <title>Comparative genomics of anhydrobiosis in the tardigrade Hypsibius dujardini.</title>
        <authorList>
            <person name="Yoshida Y."/>
            <person name="Koutsovoulos G."/>
            <person name="Laetsch D."/>
            <person name="Stevens L."/>
            <person name="Kumar S."/>
            <person name="Horikawa D."/>
            <person name="Ishino K."/>
            <person name="Komine S."/>
            <person name="Tomita M."/>
            <person name="Blaxter M."/>
            <person name="Arakawa K."/>
        </authorList>
    </citation>
    <scope>NUCLEOTIDE SEQUENCE [LARGE SCALE GENOMIC DNA]</scope>
    <source>
        <strain evidence="8">Z151</strain>
    </source>
</reference>
<sequence length="550" mass="61544">MALDFDDVLKDVGEFGRFQQLLLIFVLLPPCLPGAFHGFSQIFVVATPSEFWCRNPKAGAENLSQSDIQGLLPRRDDTDNTTYSQCLMYDFSQNSSDYHNRNWTSDGTVPCQYGWEFDRSVYQSTIVTDWNLVCDKSFLPTLSLFIHTLGTLLGTLISGYLTDEIGRKKTFCVAVILQLLTGATTVAAPDFITFCVIRFLNGLTIVPVWLIPLIMALEITGPSKRAPVGTTTALCYTFGVILLAGIAYGVRNWVHLQLAVTLPFTFLIGSIWWMPESPRWLMSRGKWDEMLVIVKKMARINRVDLPADYFEELLVKCKAARKADSEGRKRYRVVDIFRTPNLRKKSCLIIFNSFCNYAVYSGLNFFAPQLGGDDHLNFLLSSLIELPAYTILYFCLNRFGRRPLLTFSMIFGGSFLIAAALVPEKNHLTVLFLFLISKFCMTCSFFVTDLVASETFPTVVRGAGASLTQTVSTIGLCLSPLIAHLGSHVIYLPLVIFGILGIVGGAVTLLLPETVDQYLPETMDEGEAFGKHMTWRDCFHLGKPKVTVKE</sequence>
<dbReference type="PANTHER" id="PTHR24064">
    <property type="entry name" value="SOLUTE CARRIER FAMILY 22 MEMBER"/>
    <property type="match status" value="1"/>
</dbReference>
<evidence type="ECO:0000256" key="1">
    <source>
        <dbReference type="ARBA" id="ARBA00004141"/>
    </source>
</evidence>
<dbReference type="CDD" id="cd17317">
    <property type="entry name" value="MFS_SLC22"/>
    <property type="match status" value="1"/>
</dbReference>
<evidence type="ECO:0000256" key="3">
    <source>
        <dbReference type="ARBA" id="ARBA00022989"/>
    </source>
</evidence>
<feature type="domain" description="Major facilitator superfamily (MFS) profile" evidence="6">
    <location>
        <begin position="26"/>
        <end position="516"/>
    </location>
</feature>
<keyword evidence="2 5" id="KW-0812">Transmembrane</keyword>
<dbReference type="InterPro" id="IPR005828">
    <property type="entry name" value="MFS_sugar_transport-like"/>
</dbReference>
<proteinExistence type="predicted"/>
<feature type="transmembrane region" description="Helical" evidence="5">
    <location>
        <begin position="459"/>
        <end position="483"/>
    </location>
</feature>
<dbReference type="SUPFAM" id="SSF103473">
    <property type="entry name" value="MFS general substrate transporter"/>
    <property type="match status" value="1"/>
</dbReference>
<dbReference type="PROSITE" id="PS50850">
    <property type="entry name" value="MFS"/>
    <property type="match status" value="1"/>
</dbReference>
<organism evidence="7 8">
    <name type="scientific">Hypsibius exemplaris</name>
    <name type="common">Freshwater tardigrade</name>
    <dbReference type="NCBI Taxonomy" id="2072580"/>
    <lineage>
        <taxon>Eukaryota</taxon>
        <taxon>Metazoa</taxon>
        <taxon>Ecdysozoa</taxon>
        <taxon>Tardigrada</taxon>
        <taxon>Eutardigrada</taxon>
        <taxon>Parachela</taxon>
        <taxon>Hypsibioidea</taxon>
        <taxon>Hypsibiidae</taxon>
        <taxon>Hypsibius</taxon>
    </lineage>
</organism>
<dbReference type="GO" id="GO:0022857">
    <property type="term" value="F:transmembrane transporter activity"/>
    <property type="evidence" value="ECO:0007669"/>
    <property type="project" value="InterPro"/>
</dbReference>
<evidence type="ECO:0000313" key="7">
    <source>
        <dbReference type="EMBL" id="OQV18499.1"/>
    </source>
</evidence>
<evidence type="ECO:0000256" key="4">
    <source>
        <dbReference type="ARBA" id="ARBA00023136"/>
    </source>
</evidence>
<name>A0A1W0WTH5_HYPEX</name>
<feature type="transmembrane region" description="Helical" evidence="5">
    <location>
        <begin position="229"/>
        <end position="250"/>
    </location>
</feature>
<feature type="transmembrane region" description="Helical" evidence="5">
    <location>
        <begin position="403"/>
        <end position="422"/>
    </location>
</feature>
<keyword evidence="3 5" id="KW-1133">Transmembrane helix</keyword>
<feature type="transmembrane region" description="Helical" evidence="5">
    <location>
        <begin position="138"/>
        <end position="159"/>
    </location>
</feature>
<keyword evidence="4 5" id="KW-0472">Membrane</keyword>
<feature type="transmembrane region" description="Helical" evidence="5">
    <location>
        <begin position="171"/>
        <end position="192"/>
    </location>
</feature>
<feature type="transmembrane region" description="Helical" evidence="5">
    <location>
        <begin position="378"/>
        <end position="396"/>
    </location>
</feature>
<dbReference type="EMBL" id="MTYJ01000049">
    <property type="protein sequence ID" value="OQV18499.1"/>
    <property type="molecule type" value="Genomic_DNA"/>
</dbReference>
<gene>
    <name evidence="7" type="ORF">BV898_07508</name>
</gene>
<dbReference type="InterPro" id="IPR020846">
    <property type="entry name" value="MFS_dom"/>
</dbReference>